<evidence type="ECO:0000313" key="3">
    <source>
        <dbReference type="Proteomes" id="UP000410492"/>
    </source>
</evidence>
<sequence length="567" mass="65409">HSTNASPPSACLRTFSKVLGAAKTVLRNFSVSSVTDFELIEHVFEVNKMDSQRPLTTKELLDMVEDIQFWEADIYITPPADGHESEEDSEDDESPIVDINHLSGRQLEAQATGRILTVNGLVDFGTEENLSDNDDNEDWDAEGDLPLAQIARKKTSEGKWEKTDLRSSFPVFTPPAGTPPVHSDAVSCFESFLNMDILTYLKNMFEKYAKQRGDHNFQTNVNELRCFIAILYVSGHLQVSRWRMLWEVDTDTYNPLIANSMRRNRFETLKRFAHCADNDNLAQGDKFAKVRPLFDKFNKIFLEYAPLEERLSLDESMVPYFGRHGAKQFIKGKPIRYGYKVWSLCNPAGYLIQFHPYQGKENDRPHMELGLGGSVVMTLVSKLPNDKPFKIYSDRYFSSLKLVQLLQNMGFGYTGTIQPNRTEKCPLPSKAVVKKSPRGTYDYLTDTNTNISITSWNDNTPFLIISSCDTVLPVREVNRWIWSEKKKLPVPQPNVVGQYNKFMGGADRMEQNVNNYRINIRSKKWWWTLFVFCLDTAMHNAWQFYRRQNGCEKVDFLKFRREITNLY</sequence>
<reference evidence="2 3" key="1">
    <citation type="submission" date="2019-01" db="EMBL/GenBank/DDBJ databases">
        <authorList>
            <person name="Sayadi A."/>
        </authorList>
    </citation>
    <scope>NUCLEOTIDE SEQUENCE [LARGE SCALE GENOMIC DNA]</scope>
</reference>
<feature type="non-terminal residue" evidence="2">
    <location>
        <position position="1"/>
    </location>
</feature>
<organism evidence="2 3">
    <name type="scientific">Callosobruchus maculatus</name>
    <name type="common">Southern cowpea weevil</name>
    <name type="synonym">Pulse bruchid</name>
    <dbReference type="NCBI Taxonomy" id="64391"/>
    <lineage>
        <taxon>Eukaryota</taxon>
        <taxon>Metazoa</taxon>
        <taxon>Ecdysozoa</taxon>
        <taxon>Arthropoda</taxon>
        <taxon>Hexapoda</taxon>
        <taxon>Insecta</taxon>
        <taxon>Pterygota</taxon>
        <taxon>Neoptera</taxon>
        <taxon>Endopterygota</taxon>
        <taxon>Coleoptera</taxon>
        <taxon>Polyphaga</taxon>
        <taxon>Cucujiformia</taxon>
        <taxon>Chrysomeloidea</taxon>
        <taxon>Chrysomelidae</taxon>
        <taxon>Bruchinae</taxon>
        <taxon>Bruchini</taxon>
        <taxon>Callosobruchus</taxon>
    </lineage>
</organism>
<name>A0A653BHX3_CALMS</name>
<dbReference type="PANTHER" id="PTHR47055">
    <property type="entry name" value="DDE_TNP_1_7 DOMAIN-CONTAINING PROTEIN"/>
    <property type="match status" value="1"/>
</dbReference>
<dbReference type="AlphaFoldDB" id="A0A653BHX3"/>
<dbReference type="EMBL" id="CAACVG010001314">
    <property type="protein sequence ID" value="VEN35172.1"/>
    <property type="molecule type" value="Genomic_DNA"/>
</dbReference>
<dbReference type="OrthoDB" id="6766487at2759"/>
<protein>
    <recommendedName>
        <fullName evidence="1">PiggyBac transposable element-derived protein domain-containing protein</fullName>
    </recommendedName>
</protein>
<dbReference type="GO" id="GO:0043565">
    <property type="term" value="F:sequence-specific DNA binding"/>
    <property type="evidence" value="ECO:0007669"/>
    <property type="project" value="TreeGrafter"/>
</dbReference>
<feature type="non-terminal residue" evidence="2">
    <location>
        <position position="567"/>
    </location>
</feature>
<feature type="domain" description="PiggyBac transposable element-derived protein" evidence="1">
    <location>
        <begin position="184"/>
        <end position="542"/>
    </location>
</feature>
<dbReference type="InterPro" id="IPR052638">
    <property type="entry name" value="PiggyBac_TE-derived"/>
</dbReference>
<accession>A0A653BHX3</accession>
<evidence type="ECO:0000313" key="2">
    <source>
        <dbReference type="EMBL" id="VEN35172.1"/>
    </source>
</evidence>
<gene>
    <name evidence="2" type="ORF">CALMAC_LOCUS1151</name>
</gene>
<dbReference type="PANTHER" id="PTHR47055:SF3">
    <property type="entry name" value="PHORBOL-ESTER_DAG-TYPE DOMAIN-CONTAINING PROTEIN"/>
    <property type="match status" value="1"/>
</dbReference>
<dbReference type="InterPro" id="IPR029526">
    <property type="entry name" value="PGBD"/>
</dbReference>
<proteinExistence type="predicted"/>
<keyword evidence="3" id="KW-1185">Reference proteome</keyword>
<evidence type="ECO:0000259" key="1">
    <source>
        <dbReference type="Pfam" id="PF13843"/>
    </source>
</evidence>
<dbReference type="Proteomes" id="UP000410492">
    <property type="component" value="Unassembled WGS sequence"/>
</dbReference>
<dbReference type="Pfam" id="PF13843">
    <property type="entry name" value="DDE_Tnp_1_7"/>
    <property type="match status" value="1"/>
</dbReference>